<reference evidence="6" key="1">
    <citation type="journal article" date="2021" name="Proc. Natl. Acad. Sci. U.S.A.">
        <title>A Catalog of Tens of Thousands of Viruses from Human Metagenomes Reveals Hidden Associations with Chronic Diseases.</title>
        <authorList>
            <person name="Tisza M.J."/>
            <person name="Buck C.B."/>
        </authorList>
    </citation>
    <scope>NUCLEOTIDE SEQUENCE</scope>
    <source>
        <strain evidence="6">CtxOS2</strain>
    </source>
</reference>
<evidence type="ECO:0000256" key="5">
    <source>
        <dbReference type="SAM" id="Phobius"/>
    </source>
</evidence>
<name>A0A8S5MAK3_9CAUD</name>
<feature type="transmembrane region" description="Helical" evidence="5">
    <location>
        <begin position="105"/>
        <end position="122"/>
    </location>
</feature>
<protein>
    <submittedName>
        <fullName evidence="6">Holin</fullName>
    </submittedName>
</protein>
<evidence type="ECO:0000256" key="3">
    <source>
        <dbReference type="ARBA" id="ARBA00022989"/>
    </source>
</evidence>
<keyword evidence="3 5" id="KW-1133">Transmembrane helix</keyword>
<dbReference type="Pfam" id="PF05105">
    <property type="entry name" value="Phage_holin_4_1"/>
    <property type="match status" value="1"/>
</dbReference>
<accession>A0A8S5MAK3</accession>
<organism evidence="6">
    <name type="scientific">Podoviridae sp. ctxOS2</name>
    <dbReference type="NCBI Taxonomy" id="2826590"/>
    <lineage>
        <taxon>Viruses</taxon>
        <taxon>Duplodnaviria</taxon>
        <taxon>Heunggongvirae</taxon>
        <taxon>Uroviricota</taxon>
        <taxon>Caudoviricetes</taxon>
    </lineage>
</organism>
<comment type="subcellular location">
    <subcellularLocation>
        <location evidence="1">Host membrane</location>
        <topology evidence="1">Multi-pass membrane protein</topology>
    </subcellularLocation>
</comment>
<sequence length="177" mass="20038">MQIVLDFLIDSWNSLTSSFILKTILSSVAALAIWVIGLKHVQILGVFILLVFVDLLTKWASIAYKMLVDEFGYDPEKIATWEKYRAIPIAFEKQLIASKYMRKGFIGKVMTYVAATIAAILFDEMSGQRQFAVSLVWLYLGSSEFLSILENLRDGGNVSMGKFLDLIRTKIENKVKL</sequence>
<evidence type="ECO:0000256" key="2">
    <source>
        <dbReference type="ARBA" id="ARBA00022692"/>
    </source>
</evidence>
<keyword evidence="4 5" id="KW-0472">Membrane</keyword>
<dbReference type="GO" id="GO:0033644">
    <property type="term" value="C:host cell membrane"/>
    <property type="evidence" value="ECO:0007669"/>
    <property type="project" value="UniProtKB-SubCell"/>
</dbReference>
<dbReference type="InterPro" id="IPR006480">
    <property type="entry name" value="Phage_holin_4_1"/>
</dbReference>
<feature type="transmembrane region" description="Helical" evidence="5">
    <location>
        <begin position="43"/>
        <end position="64"/>
    </location>
</feature>
<proteinExistence type="predicted"/>
<evidence type="ECO:0000313" key="6">
    <source>
        <dbReference type="EMBL" id="DAD79377.1"/>
    </source>
</evidence>
<dbReference type="EMBL" id="BK014864">
    <property type="protein sequence ID" value="DAD79377.1"/>
    <property type="molecule type" value="Genomic_DNA"/>
</dbReference>
<evidence type="ECO:0000256" key="4">
    <source>
        <dbReference type="ARBA" id="ARBA00023136"/>
    </source>
</evidence>
<feature type="transmembrane region" description="Helical" evidence="5">
    <location>
        <begin position="15"/>
        <end position="36"/>
    </location>
</feature>
<keyword evidence="2 5" id="KW-0812">Transmembrane</keyword>
<evidence type="ECO:0000256" key="1">
    <source>
        <dbReference type="ARBA" id="ARBA00004301"/>
    </source>
</evidence>